<evidence type="ECO:0000313" key="1">
    <source>
        <dbReference type="EMBL" id="PKR80783.1"/>
    </source>
</evidence>
<dbReference type="AlphaFoldDB" id="A0A2I0R2G9"/>
<gene>
    <name evidence="1" type="ORF">CW751_08410</name>
</gene>
<organism evidence="1 2">
    <name type="scientific">Brumimicrobium salinarum</name>
    <dbReference type="NCBI Taxonomy" id="2058658"/>
    <lineage>
        <taxon>Bacteria</taxon>
        <taxon>Pseudomonadati</taxon>
        <taxon>Bacteroidota</taxon>
        <taxon>Flavobacteriia</taxon>
        <taxon>Flavobacteriales</taxon>
        <taxon>Crocinitomicaceae</taxon>
        <taxon>Brumimicrobium</taxon>
    </lineage>
</organism>
<name>A0A2I0R2G9_9FLAO</name>
<dbReference type="PROSITE" id="PS51257">
    <property type="entry name" value="PROKAR_LIPOPROTEIN"/>
    <property type="match status" value="1"/>
</dbReference>
<dbReference type="Proteomes" id="UP000236654">
    <property type="component" value="Unassembled WGS sequence"/>
</dbReference>
<accession>A0A2I0R2G9</accession>
<evidence type="ECO:0000313" key="2">
    <source>
        <dbReference type="Proteomes" id="UP000236654"/>
    </source>
</evidence>
<dbReference type="OrthoDB" id="1467621at2"/>
<reference evidence="1 2" key="1">
    <citation type="submission" date="2017-12" db="EMBL/GenBank/DDBJ databases">
        <title>The draft genome sequence of Brumimicrobium saltpan LHR20.</title>
        <authorList>
            <person name="Do Z.-J."/>
            <person name="Luo H.-R."/>
        </authorList>
    </citation>
    <scope>NUCLEOTIDE SEQUENCE [LARGE SCALE GENOMIC DNA]</scope>
    <source>
        <strain evidence="1 2">LHR20</strain>
    </source>
</reference>
<sequence>MSEFNKVNKVKRLSKFRQIILLISFMVIISSCTSDEFQRVELQQFVGTWELKGRSMFEGVQIEIKNTDKNKLQGTLVKLNDNKFVKLFAEPNEAWVTGIKRTSNFEFNLTEKKLGSPLFSLYDLETSKSFKAQFIDENTIGLSAGNAKPSNSSIRYVRVKEDN</sequence>
<protein>
    <submittedName>
        <fullName evidence="1">Uncharacterized protein</fullName>
    </submittedName>
</protein>
<keyword evidence="2" id="KW-1185">Reference proteome</keyword>
<comment type="caution">
    <text evidence="1">The sequence shown here is derived from an EMBL/GenBank/DDBJ whole genome shotgun (WGS) entry which is preliminary data.</text>
</comment>
<dbReference type="EMBL" id="PJNI01000008">
    <property type="protein sequence ID" value="PKR80783.1"/>
    <property type="molecule type" value="Genomic_DNA"/>
</dbReference>
<dbReference type="RefSeq" id="WP_133122172.1">
    <property type="nucleotide sequence ID" value="NZ_PJNI01000008.1"/>
</dbReference>
<proteinExistence type="predicted"/>